<evidence type="ECO:0000313" key="1">
    <source>
        <dbReference type="EMBL" id="OMJ76013.1"/>
    </source>
</evidence>
<dbReference type="EMBL" id="MPUH01000657">
    <property type="protein sequence ID" value="OMJ76013.1"/>
    <property type="molecule type" value="Genomic_DNA"/>
</dbReference>
<reference evidence="1 2" key="1">
    <citation type="submission" date="2016-11" db="EMBL/GenBank/DDBJ databases">
        <title>The macronuclear genome of Stentor coeruleus: a giant cell with tiny introns.</title>
        <authorList>
            <person name="Slabodnick M."/>
            <person name="Ruby J.G."/>
            <person name="Reiff S.B."/>
            <person name="Swart E.C."/>
            <person name="Gosai S."/>
            <person name="Prabakaran S."/>
            <person name="Witkowska E."/>
            <person name="Larue G.E."/>
            <person name="Fisher S."/>
            <person name="Freeman R.M."/>
            <person name="Gunawardena J."/>
            <person name="Chu W."/>
            <person name="Stover N.A."/>
            <person name="Gregory B.D."/>
            <person name="Nowacki M."/>
            <person name="Derisi J."/>
            <person name="Roy S.W."/>
            <person name="Marshall W.F."/>
            <person name="Sood P."/>
        </authorList>
    </citation>
    <scope>NUCLEOTIDE SEQUENCE [LARGE SCALE GENOMIC DNA]</scope>
    <source>
        <strain evidence="1">WM001</strain>
    </source>
</reference>
<organism evidence="1 2">
    <name type="scientific">Stentor coeruleus</name>
    <dbReference type="NCBI Taxonomy" id="5963"/>
    <lineage>
        <taxon>Eukaryota</taxon>
        <taxon>Sar</taxon>
        <taxon>Alveolata</taxon>
        <taxon>Ciliophora</taxon>
        <taxon>Postciliodesmatophora</taxon>
        <taxon>Heterotrichea</taxon>
        <taxon>Heterotrichida</taxon>
        <taxon>Stentoridae</taxon>
        <taxon>Stentor</taxon>
    </lineage>
</organism>
<evidence type="ECO:0000313" key="2">
    <source>
        <dbReference type="Proteomes" id="UP000187209"/>
    </source>
</evidence>
<keyword evidence="2" id="KW-1185">Reference proteome</keyword>
<dbReference type="Proteomes" id="UP000187209">
    <property type="component" value="Unassembled WGS sequence"/>
</dbReference>
<gene>
    <name evidence="1" type="ORF">SteCoe_24728</name>
</gene>
<sequence length="133" mass="15912">MIYYLAFGPLYRFPRNAQEDSISYGYTLNTKEFCEKITTKDPCKGSKDLEKCQKTLLDLDLCIENTNAWLHSVNEKCFEEINVLEMCIDKKENCTSQLNMMYNCESDIGRPEWIHNEFFDHWKHVEKQEHRKK</sequence>
<proteinExistence type="predicted"/>
<comment type="caution">
    <text evidence="1">The sequence shown here is derived from an EMBL/GenBank/DDBJ whole genome shotgun (WGS) entry which is preliminary data.</text>
</comment>
<accession>A0A1R2BGV9</accession>
<dbReference type="AlphaFoldDB" id="A0A1R2BGV9"/>
<name>A0A1R2BGV9_9CILI</name>
<protein>
    <submittedName>
        <fullName evidence="1">Uncharacterized protein</fullName>
    </submittedName>
</protein>